<dbReference type="Proteomes" id="UP000579281">
    <property type="component" value="Unassembled WGS sequence"/>
</dbReference>
<dbReference type="InterPro" id="IPR021321">
    <property type="entry name" value="DUF2922"/>
</dbReference>
<keyword evidence="2" id="KW-1185">Reference proteome</keyword>
<proteinExistence type="predicted"/>
<comment type="caution">
    <text evidence="1">The sequence shown here is derived from an EMBL/GenBank/DDBJ whole genome shotgun (WGS) entry which is preliminary data.</text>
</comment>
<dbReference type="EMBL" id="JACHEN010000014">
    <property type="protein sequence ID" value="MBB6216401.1"/>
    <property type="molecule type" value="Genomic_DNA"/>
</dbReference>
<dbReference type="AlphaFoldDB" id="A0A841KSM5"/>
<dbReference type="Pfam" id="PF11148">
    <property type="entry name" value="DUF2922"/>
    <property type="match status" value="1"/>
</dbReference>
<sequence>MPEKRLEMTFKNQLGTTMKITVDQVRDDTTEAEVQAAMQLILDKNIFQTNSGELVAIDSARIVTTDVEEVIA</sequence>
<dbReference type="RefSeq" id="WP_184310935.1">
    <property type="nucleotide sequence ID" value="NZ_JACHEN010000014.1"/>
</dbReference>
<evidence type="ECO:0008006" key="3">
    <source>
        <dbReference type="Google" id="ProtNLM"/>
    </source>
</evidence>
<gene>
    <name evidence="1" type="ORF">HNQ80_002501</name>
</gene>
<evidence type="ECO:0000313" key="1">
    <source>
        <dbReference type="EMBL" id="MBB6216401.1"/>
    </source>
</evidence>
<evidence type="ECO:0000313" key="2">
    <source>
        <dbReference type="Proteomes" id="UP000579281"/>
    </source>
</evidence>
<protein>
    <recommendedName>
        <fullName evidence="3">DUF2922 domain-containing protein</fullName>
    </recommendedName>
</protein>
<reference evidence="1 2" key="1">
    <citation type="submission" date="2020-08" db="EMBL/GenBank/DDBJ databases">
        <title>Genomic Encyclopedia of Type Strains, Phase IV (KMG-IV): sequencing the most valuable type-strain genomes for metagenomic binning, comparative biology and taxonomic classification.</title>
        <authorList>
            <person name="Goeker M."/>
        </authorList>
    </citation>
    <scope>NUCLEOTIDE SEQUENCE [LARGE SCALE GENOMIC DNA]</scope>
    <source>
        <strain evidence="1 2">DSM 103526</strain>
    </source>
</reference>
<accession>A0A841KSM5</accession>
<organism evidence="1 2">
    <name type="scientific">Anaerosolibacter carboniphilus</name>
    <dbReference type="NCBI Taxonomy" id="1417629"/>
    <lineage>
        <taxon>Bacteria</taxon>
        <taxon>Bacillati</taxon>
        <taxon>Bacillota</taxon>
        <taxon>Clostridia</taxon>
        <taxon>Peptostreptococcales</taxon>
        <taxon>Thermotaleaceae</taxon>
        <taxon>Anaerosolibacter</taxon>
    </lineage>
</organism>
<name>A0A841KSM5_9FIRM</name>